<keyword evidence="6 8" id="KW-0326">Glycosidase</keyword>
<dbReference type="SUPFAM" id="SSF51126">
    <property type="entry name" value="Pectin lyase-like"/>
    <property type="match status" value="1"/>
</dbReference>
<gene>
    <name evidence="9" type="ORF">EJB05_13526</name>
</gene>
<keyword evidence="3" id="KW-0134">Cell wall</keyword>
<evidence type="ECO:0000256" key="7">
    <source>
        <dbReference type="ARBA" id="ARBA00023316"/>
    </source>
</evidence>
<comment type="similarity">
    <text evidence="2 8">Belongs to the glycosyl hydrolase 28 family.</text>
</comment>
<dbReference type="GO" id="GO:0071555">
    <property type="term" value="P:cell wall organization"/>
    <property type="evidence" value="ECO:0007669"/>
    <property type="project" value="UniProtKB-KW"/>
</dbReference>
<keyword evidence="7" id="KW-0961">Cell wall biogenesis/degradation</keyword>
<keyword evidence="4" id="KW-0964">Secreted</keyword>
<evidence type="ECO:0000313" key="10">
    <source>
        <dbReference type="Proteomes" id="UP000324897"/>
    </source>
</evidence>
<evidence type="ECO:0000256" key="5">
    <source>
        <dbReference type="ARBA" id="ARBA00022801"/>
    </source>
</evidence>
<evidence type="ECO:0000256" key="6">
    <source>
        <dbReference type="ARBA" id="ARBA00023295"/>
    </source>
</evidence>
<dbReference type="Gene3D" id="2.160.20.10">
    <property type="entry name" value="Single-stranded right-handed beta-helix, Pectin lyase-like"/>
    <property type="match status" value="1"/>
</dbReference>
<evidence type="ECO:0008006" key="11">
    <source>
        <dbReference type="Google" id="ProtNLM"/>
    </source>
</evidence>
<evidence type="ECO:0000256" key="2">
    <source>
        <dbReference type="ARBA" id="ARBA00008834"/>
    </source>
</evidence>
<evidence type="ECO:0000256" key="3">
    <source>
        <dbReference type="ARBA" id="ARBA00022512"/>
    </source>
</evidence>
<dbReference type="PANTHER" id="PTHR31375">
    <property type="match status" value="1"/>
</dbReference>
<keyword evidence="10" id="KW-1185">Reference proteome</keyword>
<sequence length="136" mass="14484">MFYSCSNLNVENLKLVNSQQINMSVEHCTHVKVARLSITALGTGPNTDGIHITRSKNVQVTDCAIRTGDDCMSIEDGTTCGPGHRISIGSLGDHGSEAHVTNVTVDTEMLHGTTNGFASRHGKVGGAMRRTLCSKT</sequence>
<reference evidence="9 10" key="1">
    <citation type="journal article" date="2019" name="Sci. Rep.">
        <title>A high-quality genome of Eragrostis curvula grass provides insights into Poaceae evolution and supports new strategies to enhance forage quality.</title>
        <authorList>
            <person name="Carballo J."/>
            <person name="Santos B.A.C.M."/>
            <person name="Zappacosta D."/>
            <person name="Garbus I."/>
            <person name="Selva J.P."/>
            <person name="Gallo C.A."/>
            <person name="Diaz A."/>
            <person name="Albertini E."/>
            <person name="Caccamo M."/>
            <person name="Echenique V."/>
        </authorList>
    </citation>
    <scope>NUCLEOTIDE SEQUENCE [LARGE SCALE GENOMIC DNA]</scope>
    <source>
        <strain evidence="10">cv. Victoria</strain>
        <tissue evidence="9">Leaf</tissue>
    </source>
</reference>
<proteinExistence type="inferred from homology"/>
<dbReference type="EMBL" id="RWGY01000007">
    <property type="protein sequence ID" value="TVU40078.1"/>
    <property type="molecule type" value="Genomic_DNA"/>
</dbReference>
<dbReference type="InterPro" id="IPR011050">
    <property type="entry name" value="Pectin_lyase_fold/virulence"/>
</dbReference>
<dbReference type="InterPro" id="IPR000743">
    <property type="entry name" value="Glyco_hydro_28"/>
</dbReference>
<keyword evidence="5 8" id="KW-0378">Hydrolase</keyword>
<dbReference type="Proteomes" id="UP000324897">
    <property type="component" value="Chromosome 4"/>
</dbReference>
<feature type="non-terminal residue" evidence="9">
    <location>
        <position position="136"/>
    </location>
</feature>
<name>A0A5J9VVY0_9POAL</name>
<dbReference type="Gramene" id="TVU40078">
    <property type="protein sequence ID" value="TVU40078"/>
    <property type="gene ID" value="EJB05_13526"/>
</dbReference>
<evidence type="ECO:0000256" key="4">
    <source>
        <dbReference type="ARBA" id="ARBA00022525"/>
    </source>
</evidence>
<evidence type="ECO:0000256" key="8">
    <source>
        <dbReference type="RuleBase" id="RU361169"/>
    </source>
</evidence>
<comment type="caution">
    <text evidence="9">The sequence shown here is derived from an EMBL/GenBank/DDBJ whole genome shotgun (WGS) entry which is preliminary data.</text>
</comment>
<dbReference type="GO" id="GO:0005975">
    <property type="term" value="P:carbohydrate metabolic process"/>
    <property type="evidence" value="ECO:0007669"/>
    <property type="project" value="InterPro"/>
</dbReference>
<dbReference type="AlphaFoldDB" id="A0A5J9VVY0"/>
<accession>A0A5J9VVY0</accession>
<dbReference type="GO" id="GO:0004650">
    <property type="term" value="F:polygalacturonase activity"/>
    <property type="evidence" value="ECO:0007669"/>
    <property type="project" value="InterPro"/>
</dbReference>
<comment type="subcellular location">
    <subcellularLocation>
        <location evidence="1">Secreted</location>
        <location evidence="1">Cell wall</location>
    </subcellularLocation>
</comment>
<evidence type="ECO:0000313" key="9">
    <source>
        <dbReference type="EMBL" id="TVU40078.1"/>
    </source>
</evidence>
<organism evidence="9 10">
    <name type="scientific">Eragrostis curvula</name>
    <name type="common">weeping love grass</name>
    <dbReference type="NCBI Taxonomy" id="38414"/>
    <lineage>
        <taxon>Eukaryota</taxon>
        <taxon>Viridiplantae</taxon>
        <taxon>Streptophyta</taxon>
        <taxon>Embryophyta</taxon>
        <taxon>Tracheophyta</taxon>
        <taxon>Spermatophyta</taxon>
        <taxon>Magnoliopsida</taxon>
        <taxon>Liliopsida</taxon>
        <taxon>Poales</taxon>
        <taxon>Poaceae</taxon>
        <taxon>PACMAD clade</taxon>
        <taxon>Chloridoideae</taxon>
        <taxon>Eragrostideae</taxon>
        <taxon>Eragrostidinae</taxon>
        <taxon>Eragrostis</taxon>
    </lineage>
</organism>
<dbReference type="Pfam" id="PF00295">
    <property type="entry name" value="Glyco_hydro_28"/>
    <property type="match status" value="1"/>
</dbReference>
<dbReference type="OrthoDB" id="635044at2759"/>
<protein>
    <recommendedName>
        <fullName evidence="11">Polygalacturonase</fullName>
    </recommendedName>
</protein>
<evidence type="ECO:0000256" key="1">
    <source>
        <dbReference type="ARBA" id="ARBA00004191"/>
    </source>
</evidence>
<dbReference type="InterPro" id="IPR012334">
    <property type="entry name" value="Pectin_lyas_fold"/>
</dbReference>